<gene>
    <name evidence="2" type="ORF">BCR33DRAFT_713278</name>
</gene>
<reference evidence="2 3" key="1">
    <citation type="submission" date="2016-07" db="EMBL/GenBank/DDBJ databases">
        <title>Pervasive Adenine N6-methylation of Active Genes in Fungi.</title>
        <authorList>
            <consortium name="DOE Joint Genome Institute"/>
            <person name="Mondo S.J."/>
            <person name="Dannebaum R.O."/>
            <person name="Kuo R.C."/>
            <person name="Labutti K."/>
            <person name="Haridas S."/>
            <person name="Kuo A."/>
            <person name="Salamov A."/>
            <person name="Ahrendt S.R."/>
            <person name="Lipzen A."/>
            <person name="Sullivan W."/>
            <person name="Andreopoulos W.B."/>
            <person name="Clum A."/>
            <person name="Lindquist E."/>
            <person name="Daum C."/>
            <person name="Ramamoorthy G.K."/>
            <person name="Gryganskyi A."/>
            <person name="Culley D."/>
            <person name="Magnuson J.K."/>
            <person name="James T.Y."/>
            <person name="O'Malley M.A."/>
            <person name="Stajich J.E."/>
            <person name="Spatafora J.W."/>
            <person name="Visel A."/>
            <person name="Grigoriev I.V."/>
        </authorList>
    </citation>
    <scope>NUCLEOTIDE SEQUENCE [LARGE SCALE GENOMIC DNA]</scope>
    <source>
        <strain evidence="2 3">JEL800</strain>
    </source>
</reference>
<dbReference type="EMBL" id="MCGO01000007">
    <property type="protein sequence ID" value="ORY50488.1"/>
    <property type="molecule type" value="Genomic_DNA"/>
</dbReference>
<feature type="coiled-coil region" evidence="1">
    <location>
        <begin position="17"/>
        <end position="44"/>
    </location>
</feature>
<dbReference type="OrthoDB" id="10496794at2759"/>
<protein>
    <recommendedName>
        <fullName evidence="4">C3H1-type domain-containing protein</fullName>
    </recommendedName>
</protein>
<sequence length="187" mass="21667">MDPDVTPPDWMEAYYRLSFLEFTVQALEKEVDELKLRKQLREALRTPQKPIETAIISNGPQNQMNPPQPLLKQDAYETPKAKRALVHIVQGPDKSAPSHACLLFQESKCKWSNDSCSFMHTCLLCGNFGFHPLQDCIKFKACQWRHDYCLLWQRGKFLCHRKSCDKEHKCLRCDSEEHGAEKCLVSV</sequence>
<organism evidence="2 3">
    <name type="scientific">Rhizoclosmatium globosum</name>
    <dbReference type="NCBI Taxonomy" id="329046"/>
    <lineage>
        <taxon>Eukaryota</taxon>
        <taxon>Fungi</taxon>
        <taxon>Fungi incertae sedis</taxon>
        <taxon>Chytridiomycota</taxon>
        <taxon>Chytridiomycota incertae sedis</taxon>
        <taxon>Chytridiomycetes</taxon>
        <taxon>Chytridiales</taxon>
        <taxon>Chytriomycetaceae</taxon>
        <taxon>Rhizoclosmatium</taxon>
    </lineage>
</organism>
<evidence type="ECO:0000313" key="3">
    <source>
        <dbReference type="Proteomes" id="UP000193642"/>
    </source>
</evidence>
<comment type="caution">
    <text evidence="2">The sequence shown here is derived from an EMBL/GenBank/DDBJ whole genome shotgun (WGS) entry which is preliminary data.</text>
</comment>
<dbReference type="PROSITE" id="PS00615">
    <property type="entry name" value="C_TYPE_LECTIN_1"/>
    <property type="match status" value="1"/>
</dbReference>
<dbReference type="InterPro" id="IPR018378">
    <property type="entry name" value="C-type_lectin_CS"/>
</dbReference>
<keyword evidence="1" id="KW-0175">Coiled coil</keyword>
<dbReference type="Proteomes" id="UP000193642">
    <property type="component" value="Unassembled WGS sequence"/>
</dbReference>
<evidence type="ECO:0000313" key="2">
    <source>
        <dbReference type="EMBL" id="ORY50488.1"/>
    </source>
</evidence>
<proteinExistence type="predicted"/>
<accession>A0A1Y2CTV3</accession>
<keyword evidence="3" id="KW-1185">Reference proteome</keyword>
<evidence type="ECO:0008006" key="4">
    <source>
        <dbReference type="Google" id="ProtNLM"/>
    </source>
</evidence>
<evidence type="ECO:0000256" key="1">
    <source>
        <dbReference type="SAM" id="Coils"/>
    </source>
</evidence>
<dbReference type="AlphaFoldDB" id="A0A1Y2CTV3"/>
<name>A0A1Y2CTV3_9FUNG</name>